<proteinExistence type="predicted"/>
<reference evidence="2 3" key="1">
    <citation type="submission" date="2018-06" db="EMBL/GenBank/DDBJ databases">
        <title>Freshwater and sediment microbial communities from various areas in North America, analyzing microbe dynamics in response to fracking.</title>
        <authorList>
            <person name="Lamendella R."/>
        </authorList>
    </citation>
    <scope>NUCLEOTIDE SEQUENCE [LARGE SCALE GENOMIC DNA]</scope>
    <source>
        <strain evidence="2 3">114J</strain>
    </source>
</reference>
<evidence type="ECO:0000256" key="1">
    <source>
        <dbReference type="SAM" id="SignalP"/>
    </source>
</evidence>
<dbReference type="InterPro" id="IPR010980">
    <property type="entry name" value="Cyt_c/b562"/>
</dbReference>
<dbReference type="Gene3D" id="1.20.120.10">
    <property type="entry name" value="Cytochrome c/b562"/>
    <property type="match status" value="1"/>
</dbReference>
<dbReference type="GO" id="GO:0009055">
    <property type="term" value="F:electron transfer activity"/>
    <property type="evidence" value="ECO:0007669"/>
    <property type="project" value="InterPro"/>
</dbReference>
<accession>A0A366GKR5</accession>
<feature type="chain" id="PRO_5016751837" evidence="1">
    <location>
        <begin position="25"/>
        <end position="156"/>
    </location>
</feature>
<keyword evidence="1" id="KW-0732">Signal</keyword>
<dbReference type="Proteomes" id="UP000252995">
    <property type="component" value="Unassembled WGS sequence"/>
</dbReference>
<dbReference type="RefSeq" id="WP_113863265.1">
    <property type="nucleotide sequence ID" value="NZ_QNRO01000014.1"/>
</dbReference>
<evidence type="ECO:0000313" key="3">
    <source>
        <dbReference type="Proteomes" id="UP000252995"/>
    </source>
</evidence>
<dbReference type="SUPFAM" id="SSF47175">
    <property type="entry name" value="Cytochromes"/>
    <property type="match status" value="1"/>
</dbReference>
<dbReference type="AlphaFoldDB" id="A0A366GKR5"/>
<evidence type="ECO:0000313" key="2">
    <source>
        <dbReference type="EMBL" id="RBP27594.1"/>
    </source>
</evidence>
<dbReference type="GO" id="GO:0022900">
    <property type="term" value="P:electron transport chain"/>
    <property type="evidence" value="ECO:0007669"/>
    <property type="project" value="InterPro"/>
</dbReference>
<dbReference type="InterPro" id="IPR002321">
    <property type="entry name" value="Cyt_c_II"/>
</dbReference>
<dbReference type="Pfam" id="PF01322">
    <property type="entry name" value="Cytochrom_C_2"/>
    <property type="match status" value="1"/>
</dbReference>
<organism evidence="2 3">
    <name type="scientific">Marinobacter pelagius</name>
    <dbReference type="NCBI Taxonomy" id="379482"/>
    <lineage>
        <taxon>Bacteria</taxon>
        <taxon>Pseudomonadati</taxon>
        <taxon>Pseudomonadota</taxon>
        <taxon>Gammaproteobacteria</taxon>
        <taxon>Pseudomonadales</taxon>
        <taxon>Marinobacteraceae</taxon>
        <taxon>Marinobacter</taxon>
    </lineage>
</organism>
<feature type="signal peptide" evidence="1">
    <location>
        <begin position="1"/>
        <end position="24"/>
    </location>
</feature>
<dbReference type="OrthoDB" id="7855645at2"/>
<gene>
    <name evidence="2" type="ORF">DET50_11479</name>
</gene>
<name>A0A366GKR5_9GAMM</name>
<protein>
    <submittedName>
        <fullName evidence="2">Cytochrome c</fullName>
    </submittedName>
</protein>
<dbReference type="GO" id="GO:0005506">
    <property type="term" value="F:iron ion binding"/>
    <property type="evidence" value="ECO:0007669"/>
    <property type="project" value="InterPro"/>
</dbReference>
<sequence>MTKTNGSLLSILLLSLTVSFAATASEPVTPKLTEKLDRLLREEMRSIQTAMGQIHSAIVMGQHDKVAKQAQDIHDSFILQQSLTEQDRKDLMSAVPEGFIQLDKEFHQLAASLAEAGRNDDTEKQHQLFGKMTGNCIQCHSTYVSDRFPGVKPVRD</sequence>
<comment type="caution">
    <text evidence="2">The sequence shown here is derived from an EMBL/GenBank/DDBJ whole genome shotgun (WGS) entry which is preliminary data.</text>
</comment>
<dbReference type="GO" id="GO:0020037">
    <property type="term" value="F:heme binding"/>
    <property type="evidence" value="ECO:0007669"/>
    <property type="project" value="InterPro"/>
</dbReference>
<dbReference type="EMBL" id="QNRO01000014">
    <property type="protein sequence ID" value="RBP27594.1"/>
    <property type="molecule type" value="Genomic_DNA"/>
</dbReference>